<keyword evidence="2" id="KW-1185">Reference proteome</keyword>
<organism evidence="1 2">
    <name type="scientific">Lysobacter firmicutimachus</name>
    <dbReference type="NCBI Taxonomy" id="1792846"/>
    <lineage>
        <taxon>Bacteria</taxon>
        <taxon>Pseudomonadati</taxon>
        <taxon>Pseudomonadota</taxon>
        <taxon>Gammaproteobacteria</taxon>
        <taxon>Lysobacterales</taxon>
        <taxon>Lysobacteraceae</taxon>
        <taxon>Lysobacter</taxon>
    </lineage>
</organism>
<comment type="caution">
    <text evidence="1">The sequence shown here is derived from an EMBL/GenBank/DDBJ whole genome shotgun (WGS) entry which is preliminary data.</text>
</comment>
<dbReference type="Proteomes" id="UP001387215">
    <property type="component" value="Unassembled WGS sequence"/>
</dbReference>
<gene>
    <name evidence="1" type="ORF">V2J18_00235</name>
</gene>
<evidence type="ECO:0000313" key="2">
    <source>
        <dbReference type="Proteomes" id="UP001387215"/>
    </source>
</evidence>
<dbReference type="EMBL" id="JBANDL010000002">
    <property type="protein sequence ID" value="MEI2453096.1"/>
    <property type="molecule type" value="Genomic_DNA"/>
</dbReference>
<name>A0ABU8CY89_9GAMM</name>
<proteinExistence type="predicted"/>
<dbReference type="RefSeq" id="WP_336130518.1">
    <property type="nucleotide sequence ID" value="NZ_JBANDL010000002.1"/>
</dbReference>
<sequence>MSEVTTQRYASISPALDWFFVHADANPKNPPTVYRLAAWGIGEDGTVIGLVGAFGHEIGKRRAPHLISIPPVPGQYLHASQLSDIERDQSIKR</sequence>
<evidence type="ECO:0000313" key="1">
    <source>
        <dbReference type="EMBL" id="MEI2453096.1"/>
    </source>
</evidence>
<protein>
    <submittedName>
        <fullName evidence="1">Uncharacterized protein</fullName>
    </submittedName>
</protein>
<reference evidence="1 2" key="1">
    <citation type="submission" date="2024-02" db="EMBL/GenBank/DDBJ databases">
        <title>Lysobacter Genome Sequencing and Mining.</title>
        <authorList>
            <person name="Bierman J."/>
            <person name="Walker M.C."/>
        </authorList>
    </citation>
    <scope>NUCLEOTIDE SEQUENCE [LARGE SCALE GENOMIC DNA]</scope>
    <source>
        <strain evidence="1 2">PB6250</strain>
    </source>
</reference>
<accession>A0ABU8CY89</accession>